<feature type="domain" description="SHOCT" evidence="2">
    <location>
        <begin position="179"/>
        <end position="206"/>
    </location>
</feature>
<sequence>MLKNLLKATILAGAAYLSGCAASGPEFTNIAEPPADKSQIYIYRPWAFTAGGVGLPILHNGEQLPYPLHNKGYLHYLAQAGHHEIHVNANGLIDRKLQLYTKPGETYFIKLTIQNYFAVMGTRLLLVDKDTALKEIQNYKLSTTGNSLDASTQDSAPIMQGAAKAAQPISKNNNALIADEIRKLSALRNEGTITNEEFEDRKSKLLSL</sequence>
<protein>
    <submittedName>
        <fullName evidence="4">DUF2846 domain-containing protein</fullName>
    </submittedName>
</protein>
<evidence type="ECO:0000313" key="4">
    <source>
        <dbReference type="EMBL" id="MVW74261.1"/>
    </source>
</evidence>
<organism evidence="4 5">
    <name type="scientific">Pseudomonas xionganensis</name>
    <dbReference type="NCBI Taxonomy" id="2654845"/>
    <lineage>
        <taxon>Bacteria</taxon>
        <taxon>Pseudomonadati</taxon>
        <taxon>Pseudomonadota</taxon>
        <taxon>Gammaproteobacteria</taxon>
        <taxon>Pseudomonadales</taxon>
        <taxon>Pseudomonadaceae</taxon>
        <taxon>Pseudomonas</taxon>
    </lineage>
</organism>
<reference evidence="4 5" key="1">
    <citation type="submission" date="2019-11" db="EMBL/GenBank/DDBJ databases">
        <title>Pseudomonas flavidum sp. nov., isolated from Baiyang Lake.</title>
        <authorList>
            <person name="Zhao Y."/>
        </authorList>
    </citation>
    <scope>NUCLEOTIDE SEQUENCE [LARGE SCALE GENOMIC DNA]</scope>
    <source>
        <strain evidence="5">R-22-3 w-18</strain>
    </source>
</reference>
<dbReference type="RefSeq" id="WP_160345951.1">
    <property type="nucleotide sequence ID" value="NZ_WKJZ01000001.1"/>
</dbReference>
<gene>
    <name evidence="4" type="ORF">GJV18_02915</name>
</gene>
<keyword evidence="5" id="KW-1185">Reference proteome</keyword>
<dbReference type="AlphaFoldDB" id="A0A6I4KRI5"/>
<feature type="signal peptide" evidence="1">
    <location>
        <begin position="1"/>
        <end position="23"/>
    </location>
</feature>
<feature type="domain" description="DUF2846" evidence="3">
    <location>
        <begin position="35"/>
        <end position="115"/>
    </location>
</feature>
<evidence type="ECO:0000313" key="5">
    <source>
        <dbReference type="Proteomes" id="UP000429555"/>
    </source>
</evidence>
<dbReference type="Pfam" id="PF09851">
    <property type="entry name" value="SHOCT"/>
    <property type="match status" value="1"/>
</dbReference>
<evidence type="ECO:0000259" key="2">
    <source>
        <dbReference type="Pfam" id="PF09851"/>
    </source>
</evidence>
<evidence type="ECO:0000256" key="1">
    <source>
        <dbReference type="SAM" id="SignalP"/>
    </source>
</evidence>
<dbReference type="InterPro" id="IPR022548">
    <property type="entry name" value="DUF2846"/>
</dbReference>
<dbReference type="Proteomes" id="UP000429555">
    <property type="component" value="Unassembled WGS sequence"/>
</dbReference>
<comment type="caution">
    <text evidence="4">The sequence shown here is derived from an EMBL/GenBank/DDBJ whole genome shotgun (WGS) entry which is preliminary data.</text>
</comment>
<feature type="chain" id="PRO_5026208959" evidence="1">
    <location>
        <begin position="24"/>
        <end position="208"/>
    </location>
</feature>
<keyword evidence="1" id="KW-0732">Signal</keyword>
<evidence type="ECO:0000259" key="3">
    <source>
        <dbReference type="Pfam" id="PF11008"/>
    </source>
</evidence>
<accession>A0A6I4KRI5</accession>
<dbReference type="Pfam" id="PF11008">
    <property type="entry name" value="DUF2846"/>
    <property type="match status" value="1"/>
</dbReference>
<name>A0A6I4KRI5_9PSED</name>
<dbReference type="EMBL" id="WKJZ01000001">
    <property type="protein sequence ID" value="MVW74261.1"/>
    <property type="molecule type" value="Genomic_DNA"/>
</dbReference>
<proteinExistence type="predicted"/>
<dbReference type="InterPro" id="IPR018649">
    <property type="entry name" value="SHOCT"/>
</dbReference>